<evidence type="ECO:0000313" key="2">
    <source>
        <dbReference type="EMBL" id="GGO57817.1"/>
    </source>
</evidence>
<comment type="caution">
    <text evidence="2">The sequence shown here is derived from an EMBL/GenBank/DDBJ whole genome shotgun (WGS) entry which is preliminary data.</text>
</comment>
<sequence>MPDATAEPAALNRDRRPGPRLVMVHNADDDHRIVRRLAAVEGPGRLVVRPTPGGRTSDLVLDILTATGRSPSTLLADRAPADDAWLQAAAQLSADQTRHLVIDRAHRLPGEALELLAQLGRRALCTVWLIWPTTEDNAYVPAPLRAFRDAGYRLDAIDFPAFMRELPPPSRVLTGGLQSDAKIPWAEGTGPALPMQDFPVFLAHCRAKLPGNTFTAVRAVYDHEVHLADQWLTRRGLAGHHNTPGSERHTRALAARLTFYLRDHRIGPAPDQAHALTRLRGIQTALFFRGYLLRWQYETLGAGPTTRLLSQLTARVCDKLRTAATIEDAAATALSVHLSHGPTGLGLITCGNTAPDGSTLHLPPTGSPHTTEETRYLRVPWRWRTHRHASIELNALQVLHLESEDPVTLPEHAAPLIAAHLAYRRHQGAADTDPLFIHPDSPGSKSPEPGLREAVMRTCYRIHFNPAWLHRSHCRHGDEDDHDARQAGWMHHRGLDLTALSDDIRSRL</sequence>
<dbReference type="EMBL" id="BMNG01000022">
    <property type="protein sequence ID" value="GGO57817.1"/>
    <property type="molecule type" value="Genomic_DNA"/>
</dbReference>
<evidence type="ECO:0000259" key="1">
    <source>
        <dbReference type="Pfam" id="PF13401"/>
    </source>
</evidence>
<protein>
    <recommendedName>
        <fullName evidence="1">ORC1/DEAH AAA+ ATPase domain-containing protein</fullName>
    </recommendedName>
</protein>
<proteinExistence type="predicted"/>
<feature type="domain" description="ORC1/DEAH AAA+ ATPase" evidence="1">
    <location>
        <begin position="39"/>
        <end position="132"/>
    </location>
</feature>
<evidence type="ECO:0000313" key="3">
    <source>
        <dbReference type="Proteomes" id="UP000656881"/>
    </source>
</evidence>
<gene>
    <name evidence="2" type="ORF">GCM10012286_75510</name>
</gene>
<organism evidence="2 3">
    <name type="scientific">Streptomyces lasiicapitis</name>
    <dbReference type="NCBI Taxonomy" id="1923961"/>
    <lineage>
        <taxon>Bacteria</taxon>
        <taxon>Bacillati</taxon>
        <taxon>Actinomycetota</taxon>
        <taxon>Actinomycetes</taxon>
        <taxon>Kitasatosporales</taxon>
        <taxon>Streptomycetaceae</taxon>
        <taxon>Streptomyces</taxon>
    </lineage>
</organism>
<dbReference type="Proteomes" id="UP000656881">
    <property type="component" value="Unassembled WGS sequence"/>
</dbReference>
<accession>A0ABQ2MUE6</accession>
<name>A0ABQ2MUE6_9ACTN</name>
<keyword evidence="3" id="KW-1185">Reference proteome</keyword>
<reference evidence="3" key="1">
    <citation type="journal article" date="2019" name="Int. J. Syst. Evol. Microbiol.">
        <title>The Global Catalogue of Microorganisms (GCM) 10K type strain sequencing project: providing services to taxonomists for standard genome sequencing and annotation.</title>
        <authorList>
            <consortium name="The Broad Institute Genomics Platform"/>
            <consortium name="The Broad Institute Genome Sequencing Center for Infectious Disease"/>
            <person name="Wu L."/>
            <person name="Ma J."/>
        </authorList>
    </citation>
    <scope>NUCLEOTIDE SEQUENCE [LARGE SCALE GENOMIC DNA]</scope>
    <source>
        <strain evidence="3">CGMCC 4.7349</strain>
    </source>
</reference>
<dbReference type="Pfam" id="PF13401">
    <property type="entry name" value="AAA_22"/>
    <property type="match status" value="1"/>
</dbReference>
<dbReference type="InterPro" id="IPR049945">
    <property type="entry name" value="AAA_22"/>
</dbReference>
<dbReference type="RefSeq" id="WP_189177313.1">
    <property type="nucleotide sequence ID" value="NZ_BMNG01000022.1"/>
</dbReference>